<dbReference type="RefSeq" id="WP_102248121.1">
    <property type="nucleotide sequence ID" value="NZ_CP025682.1"/>
</dbReference>
<dbReference type="OrthoDB" id="9798158at2"/>
<evidence type="ECO:0000313" key="1">
    <source>
        <dbReference type="EMBL" id="AUN96077.1"/>
    </source>
</evidence>
<dbReference type="KEGG" id="atw:C0099_14690"/>
<dbReference type="EMBL" id="CP025682">
    <property type="protein sequence ID" value="AUN96077.1"/>
    <property type="molecule type" value="Genomic_DNA"/>
</dbReference>
<proteinExistence type="predicted"/>
<dbReference type="InterPro" id="IPR007460">
    <property type="entry name" value="BrnT_toxin"/>
</dbReference>
<accession>A0A2I6SA04</accession>
<sequence>MYAFEFDENKSRANFTKHGVDFSVARRLWNDPDFVEIAARSTDEPRSLVIGRIDGKCWSAVITYRGRTVRIISVRRSRPREVELYESK</sequence>
<dbReference type="Gene3D" id="3.10.450.530">
    <property type="entry name" value="Ribonuclease toxin, BrnT, of type II toxin-antitoxin system"/>
    <property type="match status" value="1"/>
</dbReference>
<dbReference type="Proteomes" id="UP000242205">
    <property type="component" value="Chromosome"/>
</dbReference>
<dbReference type="Pfam" id="PF04365">
    <property type="entry name" value="BrnT_toxin"/>
    <property type="match status" value="1"/>
</dbReference>
<dbReference type="InterPro" id="IPR038573">
    <property type="entry name" value="BrnT_sf"/>
</dbReference>
<evidence type="ECO:0000313" key="2">
    <source>
        <dbReference type="Proteomes" id="UP000242205"/>
    </source>
</evidence>
<organism evidence="1 2">
    <name type="scientific">Pseudazoarcus pumilus</name>
    <dbReference type="NCBI Taxonomy" id="2067960"/>
    <lineage>
        <taxon>Bacteria</taxon>
        <taxon>Pseudomonadati</taxon>
        <taxon>Pseudomonadota</taxon>
        <taxon>Betaproteobacteria</taxon>
        <taxon>Rhodocyclales</taxon>
        <taxon>Zoogloeaceae</taxon>
        <taxon>Pseudazoarcus</taxon>
    </lineage>
</organism>
<name>A0A2I6SA04_9RHOO</name>
<keyword evidence="2" id="KW-1185">Reference proteome</keyword>
<reference evidence="1 2" key="1">
    <citation type="submission" date="2018-01" db="EMBL/GenBank/DDBJ databases">
        <authorList>
            <person name="Fu G.-Y."/>
        </authorList>
    </citation>
    <scope>NUCLEOTIDE SEQUENCE [LARGE SCALE GENOMIC DNA]</scope>
    <source>
        <strain evidence="1 2">SY39</strain>
    </source>
</reference>
<protein>
    <submittedName>
        <fullName evidence="1">Toxin</fullName>
    </submittedName>
</protein>
<dbReference type="AlphaFoldDB" id="A0A2I6SA04"/>
<gene>
    <name evidence="1" type="ORF">C0099_14690</name>
</gene>